<dbReference type="PROSITE" id="PS51257">
    <property type="entry name" value="PROKAR_LIPOPROTEIN"/>
    <property type="match status" value="1"/>
</dbReference>
<dbReference type="Proteomes" id="UP000001880">
    <property type="component" value="Chromosome"/>
</dbReference>
<evidence type="ECO:0000313" key="1">
    <source>
        <dbReference type="EMBL" id="ACY18982.1"/>
    </source>
</evidence>
<name>D0LQH3_HALO1</name>
<reference evidence="1 2" key="1">
    <citation type="journal article" date="2010" name="Stand. Genomic Sci.">
        <title>Complete genome sequence of Haliangium ochraceum type strain (SMP-2).</title>
        <authorList>
            <consortium name="US DOE Joint Genome Institute (JGI-PGF)"/>
            <person name="Ivanova N."/>
            <person name="Daum C."/>
            <person name="Lang E."/>
            <person name="Abt B."/>
            <person name="Kopitz M."/>
            <person name="Saunders E."/>
            <person name="Lapidus A."/>
            <person name="Lucas S."/>
            <person name="Glavina Del Rio T."/>
            <person name="Nolan M."/>
            <person name="Tice H."/>
            <person name="Copeland A."/>
            <person name="Cheng J.F."/>
            <person name="Chen F."/>
            <person name="Bruce D."/>
            <person name="Goodwin L."/>
            <person name="Pitluck S."/>
            <person name="Mavromatis K."/>
            <person name="Pati A."/>
            <person name="Mikhailova N."/>
            <person name="Chen A."/>
            <person name="Palaniappan K."/>
            <person name="Land M."/>
            <person name="Hauser L."/>
            <person name="Chang Y.J."/>
            <person name="Jeffries C.D."/>
            <person name="Detter J.C."/>
            <person name="Brettin T."/>
            <person name="Rohde M."/>
            <person name="Goker M."/>
            <person name="Bristow J."/>
            <person name="Markowitz V."/>
            <person name="Eisen J.A."/>
            <person name="Hugenholtz P."/>
            <person name="Kyrpides N.C."/>
            <person name="Klenk H.P."/>
        </authorList>
    </citation>
    <scope>NUCLEOTIDE SEQUENCE [LARGE SCALE GENOMIC DNA]</scope>
    <source>
        <strain evidence="2">DSM 14365 / CIP 107738 / JCM 11303 / AJ 13395 / SMP-2</strain>
    </source>
</reference>
<dbReference type="HOGENOM" id="CLU_1501506_0_0_7"/>
<evidence type="ECO:0008006" key="3">
    <source>
        <dbReference type="Google" id="ProtNLM"/>
    </source>
</evidence>
<proteinExistence type="predicted"/>
<dbReference type="KEGG" id="hoh:Hoch_6513"/>
<dbReference type="RefSeq" id="WP_012831574.1">
    <property type="nucleotide sequence ID" value="NC_013440.1"/>
</dbReference>
<dbReference type="EMBL" id="CP001804">
    <property type="protein sequence ID" value="ACY18982.1"/>
    <property type="molecule type" value="Genomic_DNA"/>
</dbReference>
<gene>
    <name evidence="1" type="ordered locus">Hoch_6513</name>
</gene>
<organism evidence="1 2">
    <name type="scientific">Haliangium ochraceum (strain DSM 14365 / JCM 11303 / SMP-2)</name>
    <dbReference type="NCBI Taxonomy" id="502025"/>
    <lineage>
        <taxon>Bacteria</taxon>
        <taxon>Pseudomonadati</taxon>
        <taxon>Myxococcota</taxon>
        <taxon>Polyangia</taxon>
        <taxon>Haliangiales</taxon>
        <taxon>Kofleriaceae</taxon>
        <taxon>Haliangium</taxon>
    </lineage>
</organism>
<dbReference type="STRING" id="502025.Hoch_6513"/>
<dbReference type="AlphaFoldDB" id="D0LQH3"/>
<accession>D0LQH3</accession>
<sequence>MRHQSKFLPAVLGALLLGVTIACSGCILLPIEGGDPGPAPDDCTSPRALDGLSEVEVGELIYESSEPYFLAWNSGDEVTYTRGLQGADMLGVMVRLRGEALPACADHDMELRSNSGLLASSQHPVTTYESPGNPADELRETRTIWMIFDDQGPASGTEATLTLRIGNTTLTRELVLLAP</sequence>
<keyword evidence="2" id="KW-1185">Reference proteome</keyword>
<protein>
    <recommendedName>
        <fullName evidence="3">Lipoprotein</fullName>
    </recommendedName>
</protein>
<evidence type="ECO:0000313" key="2">
    <source>
        <dbReference type="Proteomes" id="UP000001880"/>
    </source>
</evidence>